<sequence>MGTPFSAVLTLMVTAGVINIIMGIYVFMNRSKQAMARTFIAMCFLSAIYIFGSALELSAGTLKEVKFWITVEYFGMPFIPPVSLMLIMYFLGMERLLKWQMRYLMYLMPFITLILVMTNDLHHFYYRSVELQLGEGIHKVELNAGPWYIIQGGYTFGCMIGGVALLLIYWNRMRSSYRLQHITMMVGLLLPIAGDFLYLGNLTPEGIDPIPVIMAVTAALYMWGLVSKGMLNVAPVARDTLFESMNDAVLVLDRNNRLVDFNPAAAAILPELTTSALGQAIEPLLALHTDLAMPDLDSEAGGDMPHIYDEVKWTVGTQSYYYQIRSSFIRKKRGPETSKLIVMIDITERVRLQEQLRVLAYHDGLTGIFNRLHFIHLSEALLHQSAERDEPLALLLFDIDHFKQINDAYGHDVGDRALLHVVDICRQLLRPEDVFGRYGGEEFVVAMPGLSLGEAEAAAQRIRSEIAAQAMAAASSEHPLSVTASFGIAMTGAGCKEAGGGINQLLKAADNALYEAKNSGRNTVRSAHIEPGEKALLR</sequence>
<dbReference type="PANTHER" id="PTHR45138">
    <property type="entry name" value="REGULATORY COMPONENTS OF SENSORY TRANSDUCTION SYSTEM"/>
    <property type="match status" value="1"/>
</dbReference>
<dbReference type="InterPro" id="IPR000014">
    <property type="entry name" value="PAS"/>
</dbReference>
<feature type="transmembrane region" description="Helical" evidence="1">
    <location>
        <begin position="34"/>
        <end position="55"/>
    </location>
</feature>
<accession>A0ABQ6NEW1</accession>
<dbReference type="InterPro" id="IPR029787">
    <property type="entry name" value="Nucleotide_cyclase"/>
</dbReference>
<dbReference type="SUPFAM" id="SSF55073">
    <property type="entry name" value="Nucleotide cyclase"/>
    <property type="match status" value="1"/>
</dbReference>
<dbReference type="PANTHER" id="PTHR45138:SF9">
    <property type="entry name" value="DIGUANYLATE CYCLASE DGCM-RELATED"/>
    <property type="match status" value="1"/>
</dbReference>
<dbReference type="Gene3D" id="3.30.70.270">
    <property type="match status" value="1"/>
</dbReference>
<dbReference type="Gene3D" id="3.30.450.20">
    <property type="entry name" value="PAS domain"/>
    <property type="match status" value="1"/>
</dbReference>
<evidence type="ECO:0000256" key="1">
    <source>
        <dbReference type="SAM" id="Phobius"/>
    </source>
</evidence>
<dbReference type="EMBL" id="BTCL01000002">
    <property type="protein sequence ID" value="GMK43596.1"/>
    <property type="molecule type" value="Genomic_DNA"/>
</dbReference>
<evidence type="ECO:0000313" key="4">
    <source>
        <dbReference type="Proteomes" id="UP001285921"/>
    </source>
</evidence>
<evidence type="ECO:0000259" key="2">
    <source>
        <dbReference type="PROSITE" id="PS50887"/>
    </source>
</evidence>
<dbReference type="InterPro" id="IPR035965">
    <property type="entry name" value="PAS-like_dom_sf"/>
</dbReference>
<dbReference type="SMART" id="SM00267">
    <property type="entry name" value="GGDEF"/>
    <property type="match status" value="1"/>
</dbReference>
<name>A0ABQ6NEW1_9BACL</name>
<dbReference type="InterPro" id="IPR050469">
    <property type="entry name" value="Diguanylate_Cyclase"/>
</dbReference>
<dbReference type="InterPro" id="IPR031621">
    <property type="entry name" value="HisKA_7TM"/>
</dbReference>
<feature type="transmembrane region" description="Helical" evidence="1">
    <location>
        <begin position="182"/>
        <end position="200"/>
    </location>
</feature>
<dbReference type="NCBIfam" id="TIGR00229">
    <property type="entry name" value="sensory_box"/>
    <property type="match status" value="1"/>
</dbReference>
<proteinExistence type="predicted"/>
<dbReference type="CDD" id="cd01949">
    <property type="entry name" value="GGDEF"/>
    <property type="match status" value="1"/>
</dbReference>
<dbReference type="NCBIfam" id="TIGR00254">
    <property type="entry name" value="GGDEF"/>
    <property type="match status" value="1"/>
</dbReference>
<organism evidence="3 4">
    <name type="scientific">Paenibacillus glycanilyticus</name>
    <dbReference type="NCBI Taxonomy" id="126569"/>
    <lineage>
        <taxon>Bacteria</taxon>
        <taxon>Bacillati</taxon>
        <taxon>Bacillota</taxon>
        <taxon>Bacilli</taxon>
        <taxon>Bacillales</taxon>
        <taxon>Paenibacillaceae</taxon>
        <taxon>Paenibacillus</taxon>
    </lineage>
</organism>
<dbReference type="SUPFAM" id="SSF55785">
    <property type="entry name" value="PYP-like sensor domain (PAS domain)"/>
    <property type="match status" value="1"/>
</dbReference>
<dbReference type="PROSITE" id="PS50887">
    <property type="entry name" value="GGDEF"/>
    <property type="match status" value="1"/>
</dbReference>
<feature type="transmembrane region" description="Helical" evidence="1">
    <location>
        <begin position="206"/>
        <end position="226"/>
    </location>
</feature>
<dbReference type="Proteomes" id="UP001285921">
    <property type="component" value="Unassembled WGS sequence"/>
</dbReference>
<dbReference type="RefSeq" id="WP_201002771.1">
    <property type="nucleotide sequence ID" value="NZ_BTCL01000002.1"/>
</dbReference>
<comment type="caution">
    <text evidence="3">The sequence shown here is derived from an EMBL/GenBank/DDBJ whole genome shotgun (WGS) entry which is preliminary data.</text>
</comment>
<feature type="transmembrane region" description="Helical" evidence="1">
    <location>
        <begin position="146"/>
        <end position="170"/>
    </location>
</feature>
<dbReference type="InterPro" id="IPR000160">
    <property type="entry name" value="GGDEF_dom"/>
</dbReference>
<feature type="transmembrane region" description="Helical" evidence="1">
    <location>
        <begin position="6"/>
        <end position="27"/>
    </location>
</feature>
<dbReference type="InterPro" id="IPR043128">
    <property type="entry name" value="Rev_trsase/Diguanyl_cyclase"/>
</dbReference>
<dbReference type="Pfam" id="PF00990">
    <property type="entry name" value="GGDEF"/>
    <property type="match status" value="1"/>
</dbReference>
<keyword evidence="1" id="KW-0812">Transmembrane</keyword>
<evidence type="ECO:0000313" key="3">
    <source>
        <dbReference type="EMBL" id="GMK43596.1"/>
    </source>
</evidence>
<keyword evidence="1" id="KW-1133">Transmembrane helix</keyword>
<feature type="transmembrane region" description="Helical" evidence="1">
    <location>
        <begin position="103"/>
        <end position="126"/>
    </location>
</feature>
<feature type="domain" description="GGDEF" evidence="2">
    <location>
        <begin position="390"/>
        <end position="529"/>
    </location>
</feature>
<feature type="transmembrane region" description="Helical" evidence="1">
    <location>
        <begin position="67"/>
        <end position="91"/>
    </location>
</feature>
<protein>
    <recommendedName>
        <fullName evidence="2">GGDEF domain-containing protein</fullName>
    </recommendedName>
</protein>
<keyword evidence="4" id="KW-1185">Reference proteome</keyword>
<gene>
    <name evidence="3" type="ORF">PghCCS26_07230</name>
</gene>
<reference evidence="3 4" key="1">
    <citation type="submission" date="2023-05" db="EMBL/GenBank/DDBJ databases">
        <title>Draft genome of Paenibacillus sp. CCS26.</title>
        <authorList>
            <person name="Akita H."/>
            <person name="Shinto Y."/>
            <person name="Kimura Z."/>
        </authorList>
    </citation>
    <scope>NUCLEOTIDE SEQUENCE [LARGE SCALE GENOMIC DNA]</scope>
    <source>
        <strain evidence="3 4">CCS26</strain>
    </source>
</reference>
<dbReference type="Pfam" id="PF16927">
    <property type="entry name" value="HisKA_7TM"/>
    <property type="match status" value="1"/>
</dbReference>
<keyword evidence="1" id="KW-0472">Membrane</keyword>
<dbReference type="Pfam" id="PF13188">
    <property type="entry name" value="PAS_8"/>
    <property type="match status" value="1"/>
</dbReference>